<name>A0A8J7ATM0_9CYAN</name>
<dbReference type="Pfam" id="PF03683">
    <property type="entry name" value="UPF0175"/>
    <property type="match status" value="1"/>
</dbReference>
<dbReference type="Proteomes" id="UP000636505">
    <property type="component" value="Unassembled WGS sequence"/>
</dbReference>
<protein>
    <submittedName>
        <fullName evidence="2">UPF0175 family protein</fullName>
    </submittedName>
</protein>
<evidence type="ECO:0000313" key="2">
    <source>
        <dbReference type="EMBL" id="MBE9080340.1"/>
    </source>
</evidence>
<dbReference type="RefSeq" id="WP_193912187.1">
    <property type="nucleotide sequence ID" value="NZ_JADEXG010000103.1"/>
</dbReference>
<sequence length="81" mass="9267">MAQVTVNVPEDFLENSDPERFAQQMRLAAAVYWYAHGDISMGKAAQLAGLNRAEFLNFLSQEKIDVFQVDFDNLEQELTRN</sequence>
<comment type="caution">
    <text evidence="2">The sequence shown here is derived from an EMBL/GenBank/DDBJ whole genome shotgun (WGS) entry which is preliminary data.</text>
</comment>
<organism evidence="2 3">
    <name type="scientific">Vasconcelosia minhoensis LEGE 07310</name>
    <dbReference type="NCBI Taxonomy" id="915328"/>
    <lineage>
        <taxon>Bacteria</taxon>
        <taxon>Bacillati</taxon>
        <taxon>Cyanobacteriota</taxon>
        <taxon>Cyanophyceae</taxon>
        <taxon>Nodosilineales</taxon>
        <taxon>Cymatolegaceae</taxon>
        <taxon>Vasconcelosia</taxon>
        <taxon>Vasconcelosia minhoensis</taxon>
    </lineage>
</organism>
<dbReference type="PANTHER" id="PTHR37525:SF1">
    <property type="entry name" value="UPF0175 PROTEIN SSL1255"/>
    <property type="match status" value="1"/>
</dbReference>
<dbReference type="InterPro" id="IPR005368">
    <property type="entry name" value="UPF0175"/>
</dbReference>
<proteinExistence type="inferred from homology"/>
<evidence type="ECO:0000256" key="1">
    <source>
        <dbReference type="ARBA" id="ARBA00005651"/>
    </source>
</evidence>
<dbReference type="PANTHER" id="PTHR37525">
    <property type="entry name" value="UPF0175 PROTEIN SSL1255"/>
    <property type="match status" value="1"/>
</dbReference>
<keyword evidence="3" id="KW-1185">Reference proteome</keyword>
<dbReference type="AlphaFoldDB" id="A0A8J7ATM0"/>
<reference evidence="2" key="1">
    <citation type="submission" date="2020-10" db="EMBL/GenBank/DDBJ databases">
        <authorList>
            <person name="Castelo-Branco R."/>
            <person name="Eusebio N."/>
            <person name="Adriana R."/>
            <person name="Vieira A."/>
            <person name="Brugerolle De Fraissinette N."/>
            <person name="Rezende De Castro R."/>
            <person name="Schneider M.P."/>
            <person name="Vasconcelos V."/>
            <person name="Leao P.N."/>
        </authorList>
    </citation>
    <scope>NUCLEOTIDE SEQUENCE</scope>
    <source>
        <strain evidence="2">LEGE 07310</strain>
    </source>
</reference>
<gene>
    <name evidence="2" type="ORF">IQ241_24140</name>
</gene>
<dbReference type="InterPro" id="IPR052264">
    <property type="entry name" value="UPF0175_domain"/>
</dbReference>
<accession>A0A8J7ATM0</accession>
<comment type="similarity">
    <text evidence="1">Belongs to the UPF0175 family.</text>
</comment>
<evidence type="ECO:0000313" key="3">
    <source>
        <dbReference type="Proteomes" id="UP000636505"/>
    </source>
</evidence>
<dbReference type="EMBL" id="JADEXG010000103">
    <property type="protein sequence ID" value="MBE9080340.1"/>
    <property type="molecule type" value="Genomic_DNA"/>
</dbReference>